<keyword evidence="2 6" id="KW-0067">ATP-binding</keyword>
<dbReference type="EMBL" id="WHZX01000002">
    <property type="protein sequence ID" value="NEG71268.1"/>
    <property type="molecule type" value="Genomic_DNA"/>
</dbReference>
<evidence type="ECO:0000256" key="4">
    <source>
        <dbReference type="SAM" id="MobiDB-lite"/>
    </source>
</evidence>
<gene>
    <name evidence="6" type="ORF">GFD24_03335</name>
</gene>
<dbReference type="GO" id="GO:0004386">
    <property type="term" value="F:helicase activity"/>
    <property type="evidence" value="ECO:0007669"/>
    <property type="project" value="UniProtKB-KW"/>
</dbReference>
<feature type="compositionally biased region" description="Polar residues" evidence="4">
    <location>
        <begin position="51"/>
        <end position="63"/>
    </location>
</feature>
<evidence type="ECO:0000256" key="3">
    <source>
        <dbReference type="ARBA" id="ARBA00023204"/>
    </source>
</evidence>
<feature type="region of interest" description="Disordered" evidence="4">
    <location>
        <begin position="1"/>
        <end position="65"/>
    </location>
</feature>
<dbReference type="AlphaFoldDB" id="A0A7K3T9N6"/>
<evidence type="ECO:0000313" key="7">
    <source>
        <dbReference type="Proteomes" id="UP000469943"/>
    </source>
</evidence>
<organism evidence="6 7">
    <name type="scientific">Bifidobacterium ramosum</name>
    <dbReference type="NCBI Taxonomy" id="1798158"/>
    <lineage>
        <taxon>Bacteria</taxon>
        <taxon>Bacillati</taxon>
        <taxon>Actinomycetota</taxon>
        <taxon>Actinomycetes</taxon>
        <taxon>Bifidobacteriales</taxon>
        <taxon>Bifidobacteriaceae</taxon>
        <taxon>Bifidobacterium</taxon>
    </lineage>
</organism>
<evidence type="ECO:0000256" key="2">
    <source>
        <dbReference type="ARBA" id="ARBA00022806"/>
    </source>
</evidence>
<sequence>PLRPLRGQLPSPRGAALQESTPLSQRSLTAPLAEGSQGPTVGSPRRGELSAQLTEGSGATTSGAVPASDSLLTRARMLVADHDLMPWSVVDDVQLDARVRSQAERLLARGRQNVTSLQARAGTLNARESRLLWRGLIRPIPRVASPAAESGTRFHAWAERFIDAYDDDQIMDAASIGTSADATASDAVGTGRVAQSRDAMLADLDAREATADGKERRLILWQRRLAASRWASRRPAWTERQIVVAMPQLSGSIVNGKLDAVFYGGLDDADGAAGDTQGVTKRYTIVDWKTGKRPTSPDDIAEKLVQLDWYRLLLAAVEHVPLDSIDATLYYLNEPDEGRRELHARAKTEDEILAELSSGIPEQSDND</sequence>
<proteinExistence type="predicted"/>
<comment type="caution">
    <text evidence="6">The sequence shown here is derived from an EMBL/GenBank/DDBJ whole genome shotgun (WGS) entry which is preliminary data.</text>
</comment>
<dbReference type="GO" id="GO:0006281">
    <property type="term" value="P:DNA repair"/>
    <property type="evidence" value="ECO:0007669"/>
    <property type="project" value="UniProtKB-KW"/>
</dbReference>
<keyword evidence="2 6" id="KW-0547">Nucleotide-binding</keyword>
<feature type="non-terminal residue" evidence="6">
    <location>
        <position position="1"/>
    </location>
</feature>
<evidence type="ECO:0000313" key="6">
    <source>
        <dbReference type="EMBL" id="NEG71268.1"/>
    </source>
</evidence>
<dbReference type="Proteomes" id="UP000469943">
    <property type="component" value="Unassembled WGS sequence"/>
</dbReference>
<dbReference type="InterPro" id="IPR038726">
    <property type="entry name" value="PDDEXK_AddAB-type"/>
</dbReference>
<keyword evidence="1" id="KW-0227">DNA damage</keyword>
<evidence type="ECO:0000259" key="5">
    <source>
        <dbReference type="Pfam" id="PF12705"/>
    </source>
</evidence>
<feature type="compositionally biased region" description="Polar residues" evidence="4">
    <location>
        <begin position="18"/>
        <end position="28"/>
    </location>
</feature>
<reference evidence="6 7" key="1">
    <citation type="submission" date="2019-10" db="EMBL/GenBank/DDBJ databases">
        <title>Bifidobacterium from non-human primates.</title>
        <authorList>
            <person name="Modesto M."/>
        </authorList>
    </citation>
    <scope>NUCLEOTIDE SEQUENCE [LARGE SCALE GENOMIC DNA]</scope>
    <source>
        <strain evidence="6 7">TREM</strain>
    </source>
</reference>
<keyword evidence="2 6" id="KW-0378">Hydrolase</keyword>
<accession>A0A7K3T9N6</accession>
<name>A0A7K3T9N6_9BIFI</name>
<evidence type="ECO:0000256" key="1">
    <source>
        <dbReference type="ARBA" id="ARBA00022763"/>
    </source>
</evidence>
<protein>
    <submittedName>
        <fullName evidence="6">ATP-dependent helicase</fullName>
    </submittedName>
</protein>
<feature type="domain" description="PD-(D/E)XK endonuclease-like" evidence="5">
    <location>
        <begin position="145"/>
        <end position="358"/>
    </location>
</feature>
<keyword evidence="2 6" id="KW-0347">Helicase</keyword>
<dbReference type="InterPro" id="IPR011604">
    <property type="entry name" value="PDDEXK-like_dom_sf"/>
</dbReference>
<dbReference type="Gene3D" id="3.90.320.10">
    <property type="match status" value="1"/>
</dbReference>
<keyword evidence="3" id="KW-0234">DNA repair</keyword>
<dbReference type="Pfam" id="PF12705">
    <property type="entry name" value="PDDEXK_1"/>
    <property type="match status" value="1"/>
</dbReference>